<dbReference type="GO" id="GO:0016491">
    <property type="term" value="F:oxidoreductase activity"/>
    <property type="evidence" value="ECO:0007669"/>
    <property type="project" value="UniProtKB-KW"/>
</dbReference>
<dbReference type="SUPFAM" id="SSF51735">
    <property type="entry name" value="NAD(P)-binding Rossmann-fold domains"/>
    <property type="match status" value="1"/>
</dbReference>
<dbReference type="Gene3D" id="3.40.50.720">
    <property type="entry name" value="NAD(P)-binding Rossmann-like Domain"/>
    <property type="match status" value="1"/>
</dbReference>
<evidence type="ECO:0000256" key="2">
    <source>
        <dbReference type="ARBA" id="ARBA00023002"/>
    </source>
</evidence>
<dbReference type="AlphaFoldDB" id="A0AAW0DR65"/>
<comment type="similarity">
    <text evidence="1">Belongs to the short-chain dehydrogenases/reductases (SDR) family.</text>
</comment>
<dbReference type="Proteomes" id="UP001362999">
    <property type="component" value="Unassembled WGS sequence"/>
</dbReference>
<dbReference type="PANTHER" id="PTHR24320">
    <property type="entry name" value="RETINOL DEHYDROGENASE"/>
    <property type="match status" value="1"/>
</dbReference>
<keyword evidence="2" id="KW-0560">Oxidoreductase</keyword>
<gene>
    <name evidence="3" type="ORF">R3P38DRAFT_2851289</name>
</gene>
<protein>
    <submittedName>
        <fullName evidence="3">Short-chain dehydrogenase/reductase family protein</fullName>
    </submittedName>
</protein>
<accession>A0AAW0DR65</accession>
<keyword evidence="4" id="KW-1185">Reference proteome</keyword>
<evidence type="ECO:0000313" key="4">
    <source>
        <dbReference type="Proteomes" id="UP001362999"/>
    </source>
</evidence>
<dbReference type="InterPro" id="IPR002347">
    <property type="entry name" value="SDR_fam"/>
</dbReference>
<organism evidence="3 4">
    <name type="scientific">Favolaschia claudopus</name>
    <dbReference type="NCBI Taxonomy" id="2862362"/>
    <lineage>
        <taxon>Eukaryota</taxon>
        <taxon>Fungi</taxon>
        <taxon>Dikarya</taxon>
        <taxon>Basidiomycota</taxon>
        <taxon>Agaricomycotina</taxon>
        <taxon>Agaricomycetes</taxon>
        <taxon>Agaricomycetidae</taxon>
        <taxon>Agaricales</taxon>
        <taxon>Marasmiineae</taxon>
        <taxon>Mycenaceae</taxon>
        <taxon>Favolaschia</taxon>
    </lineage>
</organism>
<evidence type="ECO:0000256" key="1">
    <source>
        <dbReference type="ARBA" id="ARBA00006484"/>
    </source>
</evidence>
<reference evidence="3 4" key="1">
    <citation type="journal article" date="2024" name="J Genomics">
        <title>Draft genome sequencing and assembly of Favolaschia claudopus CIRM-BRFM 2984 isolated from oak limbs.</title>
        <authorList>
            <person name="Navarro D."/>
            <person name="Drula E."/>
            <person name="Chaduli D."/>
            <person name="Cazenave R."/>
            <person name="Ahrendt S."/>
            <person name="Wang J."/>
            <person name="Lipzen A."/>
            <person name="Daum C."/>
            <person name="Barry K."/>
            <person name="Grigoriev I.V."/>
            <person name="Favel A."/>
            <person name="Rosso M.N."/>
            <person name="Martin F."/>
        </authorList>
    </citation>
    <scope>NUCLEOTIDE SEQUENCE [LARGE SCALE GENOMIC DNA]</scope>
    <source>
        <strain evidence="3 4">CIRM-BRFM 2984</strain>
    </source>
</reference>
<sequence length="321" mass="34689">MSAQNNFSFNTTAEEVVSALASEIKGKNVLVTGTSINGIGFETARTLAKYANLVIITGHNQERLELSKEAIKKDYPSANIHCLTIDLLSFASIRKAAAEVNALPEPLHVLINNAASVPEHFSVTEDGIESQYATNHIGPFLFTKLVTPKILAAATSTYTPRVVWVSSEAHRTGPGVDFAELTNPDPAKYAAFKKYPETKSANVLSAIELSKRSKGKINSYSLDPGVIYSRAYEQAHVVQTFKGLGFLHEDGAKSDSIPWKTLGQGASTTVVAAFDPRLNDKPGVYLKDCVVTEAASHSADPAAAEKLWNITETIIGEKYTF</sequence>
<dbReference type="EMBL" id="JAWWNJ010000006">
    <property type="protein sequence ID" value="KAK7053621.1"/>
    <property type="molecule type" value="Genomic_DNA"/>
</dbReference>
<name>A0AAW0DR65_9AGAR</name>
<dbReference type="PANTHER" id="PTHR24320:SF283">
    <property type="entry name" value="RETINOL DEHYDROGENASE 11"/>
    <property type="match status" value="1"/>
</dbReference>
<comment type="caution">
    <text evidence="3">The sequence shown here is derived from an EMBL/GenBank/DDBJ whole genome shotgun (WGS) entry which is preliminary data.</text>
</comment>
<dbReference type="InterPro" id="IPR036291">
    <property type="entry name" value="NAD(P)-bd_dom_sf"/>
</dbReference>
<evidence type="ECO:0000313" key="3">
    <source>
        <dbReference type="EMBL" id="KAK7053621.1"/>
    </source>
</evidence>
<proteinExistence type="inferred from homology"/>
<dbReference type="Pfam" id="PF00106">
    <property type="entry name" value="adh_short"/>
    <property type="match status" value="1"/>
</dbReference>